<dbReference type="GO" id="GO:0005634">
    <property type="term" value="C:nucleus"/>
    <property type="evidence" value="ECO:0007669"/>
    <property type="project" value="UniProtKB-UniRule"/>
</dbReference>
<dbReference type="GO" id="GO:0003677">
    <property type="term" value="F:DNA binding"/>
    <property type="evidence" value="ECO:0007669"/>
    <property type="project" value="UniProtKB-UniRule"/>
</dbReference>
<dbReference type="EMBL" id="CAJVPV010000152">
    <property type="protein sequence ID" value="CAG8444829.1"/>
    <property type="molecule type" value="Genomic_DNA"/>
</dbReference>
<dbReference type="InterPro" id="IPR009071">
    <property type="entry name" value="HMG_box_dom"/>
</dbReference>
<feature type="DNA-binding region" description="HMG box" evidence="1">
    <location>
        <begin position="57"/>
        <end position="125"/>
    </location>
</feature>
<evidence type="ECO:0000256" key="1">
    <source>
        <dbReference type="PROSITE-ProRule" id="PRU00267"/>
    </source>
</evidence>
<dbReference type="OrthoDB" id="6247875at2759"/>
<feature type="region of interest" description="Disordered" evidence="2">
    <location>
        <begin position="152"/>
        <end position="233"/>
    </location>
</feature>
<keyword evidence="1" id="KW-0238">DNA-binding</keyword>
<evidence type="ECO:0000313" key="4">
    <source>
        <dbReference type="EMBL" id="CAG8444829.1"/>
    </source>
</evidence>
<proteinExistence type="predicted"/>
<feature type="domain" description="HMG box" evidence="3">
    <location>
        <begin position="57"/>
        <end position="125"/>
    </location>
</feature>
<evidence type="ECO:0000259" key="3">
    <source>
        <dbReference type="PROSITE" id="PS50118"/>
    </source>
</evidence>
<keyword evidence="1" id="KW-0539">Nucleus</keyword>
<feature type="compositionally biased region" description="Polar residues" evidence="2">
    <location>
        <begin position="1"/>
        <end position="25"/>
    </location>
</feature>
<sequence>MEKNVSSSPKSVETPTPVEGTQQEYSPPKQLLPIRPPFPPTISVEDLIISRPNGEKPSKASNAFMIYRKAYVRELHSRGINLQMTQISPIVSESWKKEPEGVKEEYKRLAEAAKKRYKEIWPAKQKRRHRKKQQLPIPSYLLFEDASKPYTAQPGDTWQVPSSWQSPSDPSLSTSSNNIQTNNSTYALSSSNNNNENPLEIYGAGHDIPSRGSINLSSNERPEFQRGSGPTGQTDRKLLILTYHQLMNNWHKELSSHSTHPYRTFSEAMGVPLFSIHLV</sequence>
<protein>
    <submittedName>
        <fullName evidence="4">5981_t:CDS:1</fullName>
    </submittedName>
</protein>
<feature type="compositionally biased region" description="Low complexity" evidence="2">
    <location>
        <begin position="161"/>
        <end position="197"/>
    </location>
</feature>
<keyword evidence="5" id="KW-1185">Reference proteome</keyword>
<evidence type="ECO:0000313" key="5">
    <source>
        <dbReference type="Proteomes" id="UP000789342"/>
    </source>
</evidence>
<dbReference type="AlphaFoldDB" id="A0A9N8YN27"/>
<organism evidence="4 5">
    <name type="scientific">Acaulospora morrowiae</name>
    <dbReference type="NCBI Taxonomy" id="94023"/>
    <lineage>
        <taxon>Eukaryota</taxon>
        <taxon>Fungi</taxon>
        <taxon>Fungi incertae sedis</taxon>
        <taxon>Mucoromycota</taxon>
        <taxon>Glomeromycotina</taxon>
        <taxon>Glomeromycetes</taxon>
        <taxon>Diversisporales</taxon>
        <taxon>Acaulosporaceae</taxon>
        <taxon>Acaulospora</taxon>
    </lineage>
</organism>
<comment type="caution">
    <text evidence="4">The sequence shown here is derived from an EMBL/GenBank/DDBJ whole genome shotgun (WGS) entry which is preliminary data.</text>
</comment>
<dbReference type="PROSITE" id="PS50118">
    <property type="entry name" value="HMG_BOX_2"/>
    <property type="match status" value="1"/>
</dbReference>
<dbReference type="Gene3D" id="1.10.30.10">
    <property type="entry name" value="High mobility group box domain"/>
    <property type="match status" value="1"/>
</dbReference>
<name>A0A9N8YN27_9GLOM</name>
<accession>A0A9N8YN27</accession>
<dbReference type="Pfam" id="PF00505">
    <property type="entry name" value="HMG_box"/>
    <property type="match status" value="1"/>
</dbReference>
<reference evidence="4" key="1">
    <citation type="submission" date="2021-06" db="EMBL/GenBank/DDBJ databases">
        <authorList>
            <person name="Kallberg Y."/>
            <person name="Tangrot J."/>
            <person name="Rosling A."/>
        </authorList>
    </citation>
    <scope>NUCLEOTIDE SEQUENCE</scope>
    <source>
        <strain evidence="4">CL551</strain>
    </source>
</reference>
<evidence type="ECO:0000256" key="2">
    <source>
        <dbReference type="SAM" id="MobiDB-lite"/>
    </source>
</evidence>
<dbReference type="SUPFAM" id="SSF47095">
    <property type="entry name" value="HMG-box"/>
    <property type="match status" value="1"/>
</dbReference>
<dbReference type="InterPro" id="IPR036910">
    <property type="entry name" value="HMG_box_dom_sf"/>
</dbReference>
<dbReference type="CDD" id="cd01389">
    <property type="entry name" value="HMG-box_ROX1-like"/>
    <property type="match status" value="1"/>
</dbReference>
<dbReference type="SMART" id="SM00398">
    <property type="entry name" value="HMG"/>
    <property type="match status" value="1"/>
</dbReference>
<gene>
    <name evidence="4" type="ORF">AMORRO_LOCUS541</name>
</gene>
<feature type="region of interest" description="Disordered" evidence="2">
    <location>
        <begin position="1"/>
        <end position="36"/>
    </location>
</feature>
<dbReference type="Proteomes" id="UP000789342">
    <property type="component" value="Unassembled WGS sequence"/>
</dbReference>